<evidence type="ECO:0000313" key="2">
    <source>
        <dbReference type="Proteomes" id="UP001162131"/>
    </source>
</evidence>
<keyword evidence="2" id="KW-1185">Reference proteome</keyword>
<evidence type="ECO:0000313" key="1">
    <source>
        <dbReference type="EMBL" id="CAG9332467.1"/>
    </source>
</evidence>
<proteinExistence type="predicted"/>
<gene>
    <name evidence="1" type="ORF">BSTOLATCC_MIC55913</name>
</gene>
<accession>A0AAU9K3N0</accession>
<protein>
    <submittedName>
        <fullName evidence="1">Uncharacterized protein</fullName>
    </submittedName>
</protein>
<dbReference type="EMBL" id="CAJZBQ010000054">
    <property type="protein sequence ID" value="CAG9332467.1"/>
    <property type="molecule type" value="Genomic_DNA"/>
</dbReference>
<organism evidence="1 2">
    <name type="scientific">Blepharisma stoltei</name>
    <dbReference type="NCBI Taxonomy" id="1481888"/>
    <lineage>
        <taxon>Eukaryota</taxon>
        <taxon>Sar</taxon>
        <taxon>Alveolata</taxon>
        <taxon>Ciliophora</taxon>
        <taxon>Postciliodesmatophora</taxon>
        <taxon>Heterotrichea</taxon>
        <taxon>Heterotrichida</taxon>
        <taxon>Blepharismidae</taxon>
        <taxon>Blepharisma</taxon>
    </lineage>
</organism>
<dbReference type="AlphaFoldDB" id="A0AAU9K3N0"/>
<sequence>MEELNKLEANIKENLQDIDQVSKLTEVLQTGDYKFQAKVGLCIGRVLEEYWKAEILQDERLVGLSNLLWKLYEEGSKAILSFLLKSEDDEVKAKWALKFLSYIKIELLHKKNPNIREPEFF</sequence>
<name>A0AAU9K3N0_9CILI</name>
<comment type="caution">
    <text evidence="1">The sequence shown here is derived from an EMBL/GenBank/DDBJ whole genome shotgun (WGS) entry which is preliminary data.</text>
</comment>
<reference evidence="1" key="1">
    <citation type="submission" date="2021-09" db="EMBL/GenBank/DDBJ databases">
        <authorList>
            <consortium name="AG Swart"/>
            <person name="Singh M."/>
            <person name="Singh A."/>
            <person name="Seah K."/>
            <person name="Emmerich C."/>
        </authorList>
    </citation>
    <scope>NUCLEOTIDE SEQUENCE</scope>
    <source>
        <strain evidence="1">ATCC30299</strain>
    </source>
</reference>
<dbReference type="Proteomes" id="UP001162131">
    <property type="component" value="Unassembled WGS sequence"/>
</dbReference>